<protein>
    <submittedName>
        <fullName evidence="1">Gluconate 2-dehydrogenase subunit 3 family protein</fullName>
    </submittedName>
</protein>
<dbReference type="Pfam" id="PF13618">
    <property type="entry name" value="Gluconate_2-dh3"/>
    <property type="match status" value="1"/>
</dbReference>
<comment type="caution">
    <text evidence="1">The sequence shown here is derived from an EMBL/GenBank/DDBJ whole genome shotgun (WGS) entry which is preliminary data.</text>
</comment>
<dbReference type="Proteomes" id="UP001501508">
    <property type="component" value="Unassembled WGS sequence"/>
</dbReference>
<organism evidence="1 2">
    <name type="scientific">Ravibacter arvi</name>
    <dbReference type="NCBI Taxonomy" id="2051041"/>
    <lineage>
        <taxon>Bacteria</taxon>
        <taxon>Pseudomonadati</taxon>
        <taxon>Bacteroidota</taxon>
        <taxon>Cytophagia</taxon>
        <taxon>Cytophagales</taxon>
        <taxon>Spirosomataceae</taxon>
        <taxon>Ravibacter</taxon>
    </lineage>
</organism>
<dbReference type="InterPro" id="IPR027056">
    <property type="entry name" value="Gluconate_2DH_su3"/>
</dbReference>
<dbReference type="EMBL" id="BAABEY010000025">
    <property type="protein sequence ID" value="GAA4441432.1"/>
    <property type="molecule type" value="Genomic_DNA"/>
</dbReference>
<keyword evidence="2" id="KW-1185">Reference proteome</keyword>
<evidence type="ECO:0000313" key="1">
    <source>
        <dbReference type="EMBL" id="GAA4441432.1"/>
    </source>
</evidence>
<reference evidence="2" key="1">
    <citation type="journal article" date="2019" name="Int. J. Syst. Evol. Microbiol.">
        <title>The Global Catalogue of Microorganisms (GCM) 10K type strain sequencing project: providing services to taxonomists for standard genome sequencing and annotation.</title>
        <authorList>
            <consortium name="The Broad Institute Genomics Platform"/>
            <consortium name="The Broad Institute Genome Sequencing Center for Infectious Disease"/>
            <person name="Wu L."/>
            <person name="Ma J."/>
        </authorList>
    </citation>
    <scope>NUCLEOTIDE SEQUENCE [LARGE SCALE GENOMIC DNA]</scope>
    <source>
        <strain evidence="2">JCM 31920</strain>
    </source>
</reference>
<proteinExistence type="predicted"/>
<gene>
    <name evidence="1" type="ORF">GCM10023091_26690</name>
</gene>
<evidence type="ECO:0000313" key="2">
    <source>
        <dbReference type="Proteomes" id="UP001501508"/>
    </source>
</evidence>
<name>A0ABP8LZU9_9BACT</name>
<dbReference type="RefSeq" id="WP_345029922.1">
    <property type="nucleotide sequence ID" value="NZ_BAABEY010000025.1"/>
</dbReference>
<sequence>MNRREALEKVTLLLGGTMIGAQAFLSSSFTFPKDSDFLTAAQKVLLNEVGETIFPATDTPGAKEADVAAFMSVIVADCYTPAEQQIFLAGIEKLEKTSHDTYGRSFLKLNPTERETLLTTIDKAHIAYMSARKSGEPVHYFRMFKELTISGYMTSEVGAVKFLEYNPAPGRYDGCTTEKPWH</sequence>
<accession>A0ABP8LZU9</accession>